<dbReference type="Proteomes" id="UP000241769">
    <property type="component" value="Unassembled WGS sequence"/>
</dbReference>
<accession>A0A2P6NC02</accession>
<sequence length="199" mass="22169">MSGLENQLFNLKFTAKSFGRLSTKCEKNEKLQKLKLKQAIEKGNIEGARIYAENAIREKNQALNYLRLSSRLDAVSSRLEVAVRMKAVTKSMQGIVKGLDSAMKSMDMNKITAVMDQFEKQFEDLDVQSDYIEQSMNASTSVSTPVDQVDLLISQVAEEHGLAVSEQLHSGPILKPTTEQSVAEQDELGERLAKLKSKT</sequence>
<reference evidence="1 2" key="1">
    <citation type="journal article" date="2018" name="Genome Biol. Evol.">
        <title>Multiple Roots of Fruiting Body Formation in Amoebozoa.</title>
        <authorList>
            <person name="Hillmann F."/>
            <person name="Forbes G."/>
            <person name="Novohradska S."/>
            <person name="Ferling I."/>
            <person name="Riege K."/>
            <person name="Groth M."/>
            <person name="Westermann M."/>
            <person name="Marz M."/>
            <person name="Spaller T."/>
            <person name="Winckler T."/>
            <person name="Schaap P."/>
            <person name="Glockner G."/>
        </authorList>
    </citation>
    <scope>NUCLEOTIDE SEQUENCE [LARGE SCALE GENOMIC DNA]</scope>
    <source>
        <strain evidence="1 2">Jena</strain>
    </source>
</reference>
<dbReference type="STRING" id="1890364.A0A2P6NC02"/>
<dbReference type="OrthoDB" id="10266568at2759"/>
<proteinExistence type="predicted"/>
<keyword evidence="2" id="KW-1185">Reference proteome</keyword>
<organism evidence="1 2">
    <name type="scientific">Planoprotostelium fungivorum</name>
    <dbReference type="NCBI Taxonomy" id="1890364"/>
    <lineage>
        <taxon>Eukaryota</taxon>
        <taxon>Amoebozoa</taxon>
        <taxon>Evosea</taxon>
        <taxon>Variosea</taxon>
        <taxon>Cavosteliida</taxon>
        <taxon>Cavosteliaceae</taxon>
        <taxon>Planoprotostelium</taxon>
    </lineage>
</organism>
<dbReference type="EMBL" id="MDYQ01000123">
    <property type="protein sequence ID" value="PRP81494.1"/>
    <property type="molecule type" value="Genomic_DNA"/>
</dbReference>
<name>A0A2P6NC02_9EUKA</name>
<dbReference type="Pfam" id="PF03357">
    <property type="entry name" value="Snf7"/>
    <property type="match status" value="1"/>
</dbReference>
<dbReference type="PANTHER" id="PTHR10476">
    <property type="entry name" value="CHARGED MULTIVESICULAR BODY PROTEIN"/>
    <property type="match status" value="1"/>
</dbReference>
<evidence type="ECO:0000313" key="1">
    <source>
        <dbReference type="EMBL" id="PRP81494.1"/>
    </source>
</evidence>
<dbReference type="Gene3D" id="6.10.140.1230">
    <property type="match status" value="1"/>
</dbReference>
<protein>
    <submittedName>
        <fullName evidence="1">Snf7-family protein</fullName>
    </submittedName>
</protein>
<gene>
    <name evidence="1" type="ORF">PROFUN_10934</name>
</gene>
<dbReference type="GO" id="GO:0007034">
    <property type="term" value="P:vacuolar transport"/>
    <property type="evidence" value="ECO:0007669"/>
    <property type="project" value="InterPro"/>
</dbReference>
<evidence type="ECO:0000313" key="2">
    <source>
        <dbReference type="Proteomes" id="UP000241769"/>
    </source>
</evidence>
<dbReference type="InParanoid" id="A0A2P6NC02"/>
<dbReference type="FunCoup" id="A0A2P6NC02">
    <property type="interactions" value="781"/>
</dbReference>
<comment type="caution">
    <text evidence="1">The sequence shown here is derived from an EMBL/GenBank/DDBJ whole genome shotgun (WGS) entry which is preliminary data.</text>
</comment>
<dbReference type="AlphaFoldDB" id="A0A2P6NC02"/>
<dbReference type="InterPro" id="IPR005024">
    <property type="entry name" value="Snf7_fam"/>
</dbReference>